<dbReference type="SMART" id="SM00883">
    <property type="entry name" value="Cpn10"/>
    <property type="match status" value="1"/>
</dbReference>
<gene>
    <name evidence="3" type="primary">groES</name>
    <name evidence="3" type="synonym">groS</name>
    <name evidence="5" type="ORF">IAB46_06295</name>
</gene>
<evidence type="ECO:0000256" key="2">
    <source>
        <dbReference type="ARBA" id="ARBA00023186"/>
    </source>
</evidence>
<evidence type="ECO:0000256" key="1">
    <source>
        <dbReference type="ARBA" id="ARBA00006975"/>
    </source>
</evidence>
<dbReference type="GO" id="GO:0051082">
    <property type="term" value="F:unfolded protein binding"/>
    <property type="evidence" value="ECO:0007669"/>
    <property type="project" value="TreeGrafter"/>
</dbReference>
<dbReference type="GO" id="GO:0044183">
    <property type="term" value="F:protein folding chaperone"/>
    <property type="evidence" value="ECO:0007669"/>
    <property type="project" value="InterPro"/>
</dbReference>
<dbReference type="GO" id="GO:0051087">
    <property type="term" value="F:protein-folding chaperone binding"/>
    <property type="evidence" value="ECO:0007669"/>
    <property type="project" value="TreeGrafter"/>
</dbReference>
<evidence type="ECO:0000313" key="6">
    <source>
        <dbReference type="Proteomes" id="UP000823927"/>
    </source>
</evidence>
<dbReference type="InterPro" id="IPR037124">
    <property type="entry name" value="Chaperonin_GroES_sf"/>
</dbReference>
<dbReference type="FunFam" id="2.30.33.40:FF:000001">
    <property type="entry name" value="10 kDa chaperonin"/>
    <property type="match status" value="1"/>
</dbReference>
<protein>
    <recommendedName>
        <fullName evidence="3">Co-chaperonin GroES</fullName>
    </recommendedName>
    <alternativeName>
        <fullName evidence="3">10 kDa chaperonin</fullName>
    </alternativeName>
    <alternativeName>
        <fullName evidence="3">Chaperonin-10</fullName>
        <shortName evidence="3">Cpn10</shortName>
    </alternativeName>
</protein>
<dbReference type="Gene3D" id="2.30.33.40">
    <property type="entry name" value="GroES chaperonin"/>
    <property type="match status" value="1"/>
</dbReference>
<dbReference type="GO" id="GO:0005737">
    <property type="term" value="C:cytoplasm"/>
    <property type="evidence" value="ECO:0007669"/>
    <property type="project" value="UniProtKB-SubCell"/>
</dbReference>
<dbReference type="Proteomes" id="UP000823927">
    <property type="component" value="Unassembled WGS sequence"/>
</dbReference>
<dbReference type="PROSITE" id="PS00681">
    <property type="entry name" value="CHAPERONINS_CPN10"/>
    <property type="match status" value="1"/>
</dbReference>
<organism evidence="5 6">
    <name type="scientific">Candidatus Scybalocola faecigallinarum</name>
    <dbReference type="NCBI Taxonomy" id="2840941"/>
    <lineage>
        <taxon>Bacteria</taxon>
        <taxon>Bacillati</taxon>
        <taxon>Bacillota</taxon>
        <taxon>Clostridia</taxon>
        <taxon>Lachnospirales</taxon>
        <taxon>Lachnospiraceae</taxon>
        <taxon>Lachnospiraceae incertae sedis</taxon>
        <taxon>Candidatus Scybalocola (ex Gilroy et al. 2021)</taxon>
    </lineage>
</organism>
<keyword evidence="2 3" id="KW-0143">Chaperone</keyword>
<comment type="subunit">
    <text evidence="3">Heptamer of 7 subunits arranged in a ring. Interacts with the chaperonin GroEL.</text>
</comment>
<dbReference type="GO" id="GO:0005524">
    <property type="term" value="F:ATP binding"/>
    <property type="evidence" value="ECO:0007669"/>
    <property type="project" value="InterPro"/>
</dbReference>
<comment type="similarity">
    <text evidence="1 3 4">Belongs to the GroES chaperonin family.</text>
</comment>
<dbReference type="InterPro" id="IPR018369">
    <property type="entry name" value="Chaprnonin_Cpn10_CS"/>
</dbReference>
<dbReference type="SUPFAM" id="SSF50129">
    <property type="entry name" value="GroES-like"/>
    <property type="match status" value="1"/>
</dbReference>
<dbReference type="EMBL" id="DVIT01000024">
    <property type="protein sequence ID" value="HIS47157.1"/>
    <property type="molecule type" value="Genomic_DNA"/>
</dbReference>
<dbReference type="PANTHER" id="PTHR10772">
    <property type="entry name" value="10 KDA HEAT SHOCK PROTEIN"/>
    <property type="match status" value="1"/>
</dbReference>
<comment type="function">
    <text evidence="3 4">Together with the chaperonin GroEL, plays an essential role in assisting protein folding. The GroEL-GroES system forms a nano-cage that allows encapsulation of the non-native substrate proteins and provides a physical environment optimized to promote and accelerate protein folding. GroES binds to the apical surface of the GroEL ring, thereby capping the opening of the GroEL channel.</text>
</comment>
<dbReference type="NCBIfam" id="NF001531">
    <property type="entry name" value="PRK00364.2-2"/>
    <property type="match status" value="1"/>
</dbReference>
<dbReference type="PRINTS" id="PR00297">
    <property type="entry name" value="CHAPERONIN10"/>
</dbReference>
<dbReference type="Pfam" id="PF00166">
    <property type="entry name" value="Cpn10"/>
    <property type="match status" value="1"/>
</dbReference>
<dbReference type="HAMAP" id="MF_00580">
    <property type="entry name" value="CH10"/>
    <property type="match status" value="1"/>
</dbReference>
<evidence type="ECO:0000313" key="5">
    <source>
        <dbReference type="EMBL" id="HIS47157.1"/>
    </source>
</evidence>
<comment type="subcellular location">
    <subcellularLocation>
        <location evidence="3">Cytoplasm</location>
    </subcellularLocation>
</comment>
<dbReference type="CDD" id="cd00320">
    <property type="entry name" value="cpn10"/>
    <property type="match status" value="1"/>
</dbReference>
<dbReference type="InterPro" id="IPR020818">
    <property type="entry name" value="Chaperonin_GroES"/>
</dbReference>
<dbReference type="GO" id="GO:0046872">
    <property type="term" value="F:metal ion binding"/>
    <property type="evidence" value="ECO:0007669"/>
    <property type="project" value="TreeGrafter"/>
</dbReference>
<proteinExistence type="inferred from homology"/>
<dbReference type="InterPro" id="IPR011032">
    <property type="entry name" value="GroES-like_sf"/>
</dbReference>
<evidence type="ECO:0000256" key="3">
    <source>
        <dbReference type="HAMAP-Rule" id="MF_00580"/>
    </source>
</evidence>
<reference evidence="5" key="1">
    <citation type="submission" date="2020-10" db="EMBL/GenBank/DDBJ databases">
        <authorList>
            <person name="Gilroy R."/>
        </authorList>
    </citation>
    <scope>NUCLEOTIDE SEQUENCE</scope>
    <source>
        <strain evidence="5">CHK178-757</strain>
    </source>
</reference>
<name>A0A9D1JQH2_9FIRM</name>
<dbReference type="NCBIfam" id="NF001533">
    <property type="entry name" value="PRK00364.2-4"/>
    <property type="match status" value="1"/>
</dbReference>
<comment type="caution">
    <text evidence="5">The sequence shown here is derived from an EMBL/GenBank/DDBJ whole genome shotgun (WGS) entry which is preliminary data.</text>
</comment>
<keyword evidence="3" id="KW-0963">Cytoplasm</keyword>
<evidence type="ECO:0000256" key="4">
    <source>
        <dbReference type="RuleBase" id="RU000535"/>
    </source>
</evidence>
<dbReference type="AlphaFoldDB" id="A0A9D1JQH2"/>
<sequence>MKLVPLGDRVVLKQLVAEETTKSGIILTGQAKEKPQEAEVIAVGPGGMVDGKEVTMQVEVGSKVIYSKYAGTEVKLDGEEYIIVRQSDILAVVE</sequence>
<reference evidence="5" key="2">
    <citation type="journal article" date="2021" name="PeerJ">
        <title>Extensive microbial diversity within the chicken gut microbiome revealed by metagenomics and culture.</title>
        <authorList>
            <person name="Gilroy R."/>
            <person name="Ravi A."/>
            <person name="Getino M."/>
            <person name="Pursley I."/>
            <person name="Horton D.L."/>
            <person name="Alikhan N.F."/>
            <person name="Baker D."/>
            <person name="Gharbi K."/>
            <person name="Hall N."/>
            <person name="Watson M."/>
            <person name="Adriaenssens E.M."/>
            <person name="Foster-Nyarko E."/>
            <person name="Jarju S."/>
            <person name="Secka A."/>
            <person name="Antonio M."/>
            <person name="Oren A."/>
            <person name="Chaudhuri R.R."/>
            <person name="La Ragione R."/>
            <person name="Hildebrand F."/>
            <person name="Pallen M.J."/>
        </authorList>
    </citation>
    <scope>NUCLEOTIDE SEQUENCE</scope>
    <source>
        <strain evidence="5">CHK178-757</strain>
    </source>
</reference>
<dbReference type="PANTHER" id="PTHR10772:SF58">
    <property type="entry name" value="CO-CHAPERONIN GROES"/>
    <property type="match status" value="1"/>
</dbReference>
<accession>A0A9D1JQH2</accession>